<organism evidence="2 3">
    <name type="scientific">Heracleum sosnowskyi</name>
    <dbReference type="NCBI Taxonomy" id="360622"/>
    <lineage>
        <taxon>Eukaryota</taxon>
        <taxon>Viridiplantae</taxon>
        <taxon>Streptophyta</taxon>
        <taxon>Embryophyta</taxon>
        <taxon>Tracheophyta</taxon>
        <taxon>Spermatophyta</taxon>
        <taxon>Magnoliopsida</taxon>
        <taxon>eudicotyledons</taxon>
        <taxon>Gunneridae</taxon>
        <taxon>Pentapetalae</taxon>
        <taxon>asterids</taxon>
        <taxon>campanulids</taxon>
        <taxon>Apiales</taxon>
        <taxon>Apiaceae</taxon>
        <taxon>Apioideae</taxon>
        <taxon>apioid superclade</taxon>
        <taxon>Tordylieae</taxon>
        <taxon>Tordyliinae</taxon>
        <taxon>Heracleum</taxon>
    </lineage>
</organism>
<dbReference type="GO" id="GO:0003676">
    <property type="term" value="F:nucleic acid binding"/>
    <property type="evidence" value="ECO:0007669"/>
    <property type="project" value="InterPro"/>
</dbReference>
<dbReference type="EMBL" id="JAUIZM010000001">
    <property type="protein sequence ID" value="KAK1403228.1"/>
    <property type="molecule type" value="Genomic_DNA"/>
</dbReference>
<evidence type="ECO:0000313" key="2">
    <source>
        <dbReference type="EMBL" id="KAK1403228.1"/>
    </source>
</evidence>
<proteinExistence type="predicted"/>
<accession>A0AAD8JHH6</accession>
<reference evidence="2" key="1">
    <citation type="submission" date="2023-02" db="EMBL/GenBank/DDBJ databases">
        <title>Genome of toxic invasive species Heracleum sosnowskyi carries increased number of genes despite the absence of recent whole-genome duplications.</title>
        <authorList>
            <person name="Schelkunov M."/>
            <person name="Shtratnikova V."/>
            <person name="Makarenko M."/>
            <person name="Klepikova A."/>
            <person name="Omelchenko D."/>
            <person name="Novikova G."/>
            <person name="Obukhova E."/>
            <person name="Bogdanov V."/>
            <person name="Penin A."/>
            <person name="Logacheva M."/>
        </authorList>
    </citation>
    <scope>NUCLEOTIDE SEQUENCE</scope>
    <source>
        <strain evidence="2">Hsosn_3</strain>
        <tissue evidence="2">Leaf</tissue>
    </source>
</reference>
<comment type="caution">
    <text evidence="2">The sequence shown here is derived from an EMBL/GenBank/DDBJ whole genome shotgun (WGS) entry which is preliminary data.</text>
</comment>
<keyword evidence="3" id="KW-1185">Reference proteome</keyword>
<evidence type="ECO:0000313" key="3">
    <source>
        <dbReference type="Proteomes" id="UP001237642"/>
    </source>
</evidence>
<dbReference type="Proteomes" id="UP001237642">
    <property type="component" value="Unassembled WGS sequence"/>
</dbReference>
<reference evidence="2" key="2">
    <citation type="submission" date="2023-05" db="EMBL/GenBank/DDBJ databases">
        <authorList>
            <person name="Schelkunov M.I."/>
        </authorList>
    </citation>
    <scope>NUCLEOTIDE SEQUENCE</scope>
    <source>
        <strain evidence="2">Hsosn_3</strain>
        <tissue evidence="2">Leaf</tissue>
    </source>
</reference>
<dbReference type="InterPro" id="IPR036397">
    <property type="entry name" value="RNaseH_sf"/>
</dbReference>
<gene>
    <name evidence="2" type="ORF">POM88_002833</name>
</gene>
<dbReference type="InterPro" id="IPR002156">
    <property type="entry name" value="RNaseH_domain"/>
</dbReference>
<dbReference type="AlphaFoldDB" id="A0AAD8JHH6"/>
<dbReference type="InterPro" id="IPR012337">
    <property type="entry name" value="RNaseH-like_sf"/>
</dbReference>
<name>A0AAD8JHH6_9APIA</name>
<dbReference type="Gene3D" id="3.30.420.10">
    <property type="entry name" value="Ribonuclease H-like superfamily/Ribonuclease H"/>
    <property type="match status" value="1"/>
</dbReference>
<dbReference type="GO" id="GO:0004523">
    <property type="term" value="F:RNA-DNA hybrid ribonuclease activity"/>
    <property type="evidence" value="ECO:0007669"/>
    <property type="project" value="InterPro"/>
</dbReference>
<feature type="domain" description="RNase H type-1" evidence="1">
    <location>
        <begin position="28"/>
        <end position="139"/>
    </location>
</feature>
<sequence>METHYTIPKKGFVNVNVHACYTYVPLKNGNKSGIGVVIRDDKGKIINMMTETELGWPKIERKNMLFAMMMGLRLAYEKEKEQIILETDNLFAYEGFCGKFSEAEKYELDQLKKRKGATNMKIGPKYVPASANQLAIFLARNGVETRDRLHVIDRPCGKALEIWYDDMGLGSPWTRFISKDEACSKFQP</sequence>
<protein>
    <recommendedName>
        <fullName evidence="1">RNase H type-1 domain-containing protein</fullName>
    </recommendedName>
</protein>
<evidence type="ECO:0000259" key="1">
    <source>
        <dbReference type="Pfam" id="PF13456"/>
    </source>
</evidence>
<dbReference type="Pfam" id="PF13456">
    <property type="entry name" value="RVT_3"/>
    <property type="match status" value="1"/>
</dbReference>
<dbReference type="SUPFAM" id="SSF53098">
    <property type="entry name" value="Ribonuclease H-like"/>
    <property type="match status" value="1"/>
</dbReference>